<evidence type="ECO:0008006" key="4">
    <source>
        <dbReference type="Google" id="ProtNLM"/>
    </source>
</evidence>
<keyword evidence="3" id="KW-1185">Reference proteome</keyword>
<sequence length="94" mass="10862">MVIDRIPVAYQLDSHSNEIPCSVEPQKGSTLGPQEHTHQATPGRQLESNRRLHRHETLWHKCPPGMHIFSIKFLVAPLLFHRCMDVHNRQPKVV</sequence>
<feature type="region of interest" description="Disordered" evidence="1">
    <location>
        <begin position="19"/>
        <end position="48"/>
    </location>
</feature>
<organism evidence="2 3">
    <name type="scientific">Dunaliella salina</name>
    <name type="common">Green alga</name>
    <name type="synonym">Protococcus salinus</name>
    <dbReference type="NCBI Taxonomy" id="3046"/>
    <lineage>
        <taxon>Eukaryota</taxon>
        <taxon>Viridiplantae</taxon>
        <taxon>Chlorophyta</taxon>
        <taxon>core chlorophytes</taxon>
        <taxon>Chlorophyceae</taxon>
        <taxon>CS clade</taxon>
        <taxon>Chlamydomonadales</taxon>
        <taxon>Dunaliellaceae</taxon>
        <taxon>Dunaliella</taxon>
    </lineage>
</organism>
<dbReference type="Proteomes" id="UP000815325">
    <property type="component" value="Unassembled WGS sequence"/>
</dbReference>
<comment type="caution">
    <text evidence="2">The sequence shown here is derived from an EMBL/GenBank/DDBJ whole genome shotgun (WGS) entry which is preliminary data.</text>
</comment>
<gene>
    <name evidence="2" type="ORF">DUNSADRAFT_4609</name>
</gene>
<evidence type="ECO:0000256" key="1">
    <source>
        <dbReference type="SAM" id="MobiDB-lite"/>
    </source>
</evidence>
<evidence type="ECO:0000313" key="2">
    <source>
        <dbReference type="EMBL" id="KAF5837282.1"/>
    </source>
</evidence>
<dbReference type="EMBL" id="MU069622">
    <property type="protein sequence ID" value="KAF5837282.1"/>
    <property type="molecule type" value="Genomic_DNA"/>
</dbReference>
<name>A0ABQ7GRP0_DUNSA</name>
<accession>A0ABQ7GRP0</accession>
<reference evidence="2" key="1">
    <citation type="submission" date="2017-08" db="EMBL/GenBank/DDBJ databases">
        <authorList>
            <person name="Polle J.E."/>
            <person name="Barry K."/>
            <person name="Cushman J."/>
            <person name="Schmutz J."/>
            <person name="Tran D."/>
            <person name="Hathwaick L.T."/>
            <person name="Yim W.C."/>
            <person name="Jenkins J."/>
            <person name="Mckie-Krisberg Z.M."/>
            <person name="Prochnik S."/>
            <person name="Lindquist E."/>
            <person name="Dockter R.B."/>
            <person name="Adam C."/>
            <person name="Molina H."/>
            <person name="Bunkerborg J."/>
            <person name="Jin E."/>
            <person name="Buchheim M."/>
            <person name="Magnuson J."/>
        </authorList>
    </citation>
    <scope>NUCLEOTIDE SEQUENCE</scope>
    <source>
        <strain evidence="2">CCAP 19/18</strain>
    </source>
</reference>
<proteinExistence type="predicted"/>
<protein>
    <recommendedName>
        <fullName evidence="4">Encoded protein</fullName>
    </recommendedName>
</protein>
<evidence type="ECO:0000313" key="3">
    <source>
        <dbReference type="Proteomes" id="UP000815325"/>
    </source>
</evidence>